<evidence type="ECO:0000313" key="2">
    <source>
        <dbReference type="EMBL" id="EAS06782.2"/>
    </source>
</evidence>
<keyword evidence="3" id="KW-1185">Reference proteome</keyword>
<reference evidence="3" key="1">
    <citation type="journal article" date="2006" name="PLoS Biol.">
        <title>Macronuclear genome sequence of the ciliate Tetrahymena thermophila, a model eukaryote.</title>
        <authorList>
            <person name="Eisen J.A."/>
            <person name="Coyne R.S."/>
            <person name="Wu M."/>
            <person name="Wu D."/>
            <person name="Thiagarajan M."/>
            <person name="Wortman J.R."/>
            <person name="Badger J.H."/>
            <person name="Ren Q."/>
            <person name="Amedeo P."/>
            <person name="Jones K.M."/>
            <person name="Tallon L.J."/>
            <person name="Delcher A.L."/>
            <person name="Salzberg S.L."/>
            <person name="Silva J.C."/>
            <person name="Haas B.J."/>
            <person name="Majoros W.H."/>
            <person name="Farzad M."/>
            <person name="Carlton J.M."/>
            <person name="Smith R.K. Jr."/>
            <person name="Garg J."/>
            <person name="Pearlman R.E."/>
            <person name="Karrer K.M."/>
            <person name="Sun L."/>
            <person name="Manning G."/>
            <person name="Elde N.C."/>
            <person name="Turkewitz A.P."/>
            <person name="Asai D.J."/>
            <person name="Wilkes D.E."/>
            <person name="Wang Y."/>
            <person name="Cai H."/>
            <person name="Collins K."/>
            <person name="Stewart B.A."/>
            <person name="Lee S.R."/>
            <person name="Wilamowska K."/>
            <person name="Weinberg Z."/>
            <person name="Ruzzo W.L."/>
            <person name="Wloga D."/>
            <person name="Gaertig J."/>
            <person name="Frankel J."/>
            <person name="Tsao C.-C."/>
            <person name="Gorovsky M.A."/>
            <person name="Keeling P.J."/>
            <person name="Waller R.F."/>
            <person name="Patron N.J."/>
            <person name="Cherry J.M."/>
            <person name="Stover N.A."/>
            <person name="Krieger C.J."/>
            <person name="del Toro C."/>
            <person name="Ryder H.F."/>
            <person name="Williamson S.C."/>
            <person name="Barbeau R.A."/>
            <person name="Hamilton E.P."/>
            <person name="Orias E."/>
        </authorList>
    </citation>
    <scope>NUCLEOTIDE SEQUENCE [LARGE SCALE GENOMIC DNA]</scope>
    <source>
        <strain evidence="3">SB210</strain>
    </source>
</reference>
<gene>
    <name evidence="2" type="ORF">TTHERM_01213940</name>
</gene>
<accession>Q24G71</accession>
<evidence type="ECO:0000256" key="1">
    <source>
        <dbReference type="SAM" id="MobiDB-lite"/>
    </source>
</evidence>
<organism evidence="2 3">
    <name type="scientific">Tetrahymena thermophila (strain SB210)</name>
    <dbReference type="NCBI Taxonomy" id="312017"/>
    <lineage>
        <taxon>Eukaryota</taxon>
        <taxon>Sar</taxon>
        <taxon>Alveolata</taxon>
        <taxon>Ciliophora</taxon>
        <taxon>Intramacronucleata</taxon>
        <taxon>Oligohymenophorea</taxon>
        <taxon>Hymenostomatida</taxon>
        <taxon>Tetrahymenina</taxon>
        <taxon>Tetrahymenidae</taxon>
        <taxon>Tetrahymena</taxon>
    </lineage>
</organism>
<dbReference type="AlphaFoldDB" id="Q24G71"/>
<dbReference type="RefSeq" id="XP_001027024.2">
    <property type="nucleotide sequence ID" value="XM_001027024.2"/>
</dbReference>
<evidence type="ECO:0000313" key="3">
    <source>
        <dbReference type="Proteomes" id="UP000009168"/>
    </source>
</evidence>
<feature type="region of interest" description="Disordered" evidence="1">
    <location>
        <begin position="743"/>
        <end position="774"/>
    </location>
</feature>
<feature type="compositionally biased region" description="Low complexity" evidence="1">
    <location>
        <begin position="585"/>
        <end position="619"/>
    </location>
</feature>
<feature type="region of interest" description="Disordered" evidence="1">
    <location>
        <begin position="454"/>
        <end position="480"/>
    </location>
</feature>
<proteinExistence type="predicted"/>
<feature type="compositionally biased region" description="Basic and acidic residues" evidence="1">
    <location>
        <begin position="624"/>
        <end position="633"/>
    </location>
</feature>
<feature type="compositionally biased region" description="Polar residues" evidence="1">
    <location>
        <begin position="219"/>
        <end position="241"/>
    </location>
</feature>
<name>Q24G71_TETTS</name>
<dbReference type="HOGENOM" id="CLU_334499_0_0_1"/>
<dbReference type="InParanoid" id="Q24G71"/>
<dbReference type="GeneID" id="7844560"/>
<dbReference type="KEGG" id="tet:TTHERM_01213940"/>
<dbReference type="Proteomes" id="UP000009168">
    <property type="component" value="Unassembled WGS sequence"/>
</dbReference>
<dbReference type="EMBL" id="GG662641">
    <property type="protein sequence ID" value="EAS06782.2"/>
    <property type="molecule type" value="Genomic_DNA"/>
</dbReference>
<feature type="region of interest" description="Disordered" evidence="1">
    <location>
        <begin position="576"/>
        <end position="633"/>
    </location>
</feature>
<sequence length="774" mass="88454">MKSIILFKNYLHLFIFLVDLIFQLCNFNKLGSLSQQLSQKGINVSIYNPQTINQIKQNSLYHQSAEKPRVKTNGSLHSSNNQSLALETQQGQAFNQALAFSANLSSGKKNNSQTNLSNLKTANLISQQQNVYTGIGKGNSSAQKQLSQQQQFEIPKDIQSLLQKKMLSQQHRRAESTKLAYMNQNLNSFSTNVSSQKKGDNNFVFPETTDDSNLQLQTTTSQISSGGPSITVSQSMTGLKSSKNKTEMHQQYYSNHTKMEDNIQNDIQLIVSPQVSSRSGQNQNSPFLCAQQILSNNNNNHFSSPLQLTPNRDPNDGGRFFLNLAKTAAKTQSNEIPQHFQKSSSVIQNEQANFQELTNKQEKRISDHKSQNNSPINNFFFGDGIVPLSAQIQKNQSMNSTQLQQIQTSQFNSPYKQSIKPTKVKICEPNNVIHYEKMQPIKNQNSYLQLQTEPSGHSYSKSVNLMSSRSELSDTETNTNQQLQIVKQPYPSKPNLERSQQQFITTSPPKLPQQIDNINKSNQNNQHELALVPPSQEEAKQQFQKILSTLQIQDQQNLLQELTNLYSQIFHLEDQKPQNQKKQEQQVQIQTQSINKQYQTSNGNDSTSTSSLDDLQGSSVKNKKTQEEKEREEFLKQEERVSLEQKVLLVNYVDINQDELFKLVREYYQTQTNQQKKYLSIRQEKISLQELLSIQKFIQEKLLERIDQEKKARLKTEEQTSMMLLNQEKTIKVMETKWQQQYESMRNGSTASGNSNNFKQPSPQDISCTLMDSN</sequence>
<protein>
    <submittedName>
        <fullName evidence="2">Uncharacterized protein</fullName>
    </submittedName>
</protein>
<feature type="region of interest" description="Disordered" evidence="1">
    <location>
        <begin position="219"/>
        <end position="244"/>
    </location>
</feature>